<dbReference type="Pfam" id="PF01809">
    <property type="entry name" value="YidD"/>
    <property type="match status" value="1"/>
</dbReference>
<organism evidence="1 2">
    <name type="scientific">Desulfonema magnum</name>
    <dbReference type="NCBI Taxonomy" id="45655"/>
    <lineage>
        <taxon>Bacteria</taxon>
        <taxon>Pseudomonadati</taxon>
        <taxon>Thermodesulfobacteriota</taxon>
        <taxon>Desulfobacteria</taxon>
        <taxon>Desulfobacterales</taxon>
        <taxon>Desulfococcaceae</taxon>
        <taxon>Desulfonema</taxon>
    </lineage>
</organism>
<dbReference type="AlphaFoldDB" id="A0A975BVS4"/>
<proteinExistence type="predicted"/>
<dbReference type="SMART" id="SM01234">
    <property type="entry name" value="Haemolytic"/>
    <property type="match status" value="1"/>
</dbReference>
<dbReference type="SUPFAM" id="SSF48452">
    <property type="entry name" value="TPR-like"/>
    <property type="match status" value="1"/>
</dbReference>
<dbReference type="InterPro" id="IPR011990">
    <property type="entry name" value="TPR-like_helical_dom_sf"/>
</dbReference>
<accession>A0A975BVS4</accession>
<dbReference type="InterPro" id="IPR002696">
    <property type="entry name" value="Membr_insert_effic_factor_YidD"/>
</dbReference>
<evidence type="ECO:0000313" key="1">
    <source>
        <dbReference type="EMBL" id="QTA92661.1"/>
    </source>
</evidence>
<dbReference type="EMBL" id="CP061800">
    <property type="protein sequence ID" value="QTA92661.1"/>
    <property type="molecule type" value="Genomic_DNA"/>
</dbReference>
<evidence type="ECO:0000313" key="2">
    <source>
        <dbReference type="Proteomes" id="UP000663722"/>
    </source>
</evidence>
<dbReference type="Gene3D" id="1.25.40.10">
    <property type="entry name" value="Tetratricopeptide repeat domain"/>
    <property type="match status" value="1"/>
</dbReference>
<gene>
    <name evidence="1" type="ORF">dnm_087480</name>
</gene>
<reference evidence="1" key="1">
    <citation type="journal article" date="2021" name="Microb. Physiol.">
        <title>Proteogenomic Insights into the Physiology of Marine, Sulfate-Reducing, Filamentous Desulfonema limicola and Desulfonema magnum.</title>
        <authorList>
            <person name="Schnaars V."/>
            <person name="Wohlbrand L."/>
            <person name="Scheve S."/>
            <person name="Hinrichs C."/>
            <person name="Reinhardt R."/>
            <person name="Rabus R."/>
        </authorList>
    </citation>
    <scope>NUCLEOTIDE SEQUENCE</scope>
    <source>
        <strain evidence="1">4be13</strain>
    </source>
</reference>
<sequence>MVLILLQFCPKVIDRVSGIMPETLFLFFIVLFPALSPAGQLDLATDLFEERNWRACRTECSRVLLACPGHEKAVLLRAVSELRSGKDSTKSLRLLCESPDTSPETAVIAHYELGRALWKSGEPEKAFLHLKKAFENSRSGNLFLRAGCSLSLLLKQHSELAEDSSGLQMQLKSCSPLWSREIRAECAISPRGESGSWTGKPGQWLISFYRSQISPAIGQRCSLNPTCSEYARQALRKHGILGLGFIGDRLVREPDVVAEKKSPVRINGRWRYRDPLKEHDDWMK</sequence>
<dbReference type="KEGG" id="dmm:dnm_087480"/>
<keyword evidence="2" id="KW-1185">Reference proteome</keyword>
<name>A0A975BVS4_9BACT</name>
<dbReference type="Proteomes" id="UP000663722">
    <property type="component" value="Chromosome"/>
</dbReference>
<dbReference type="NCBIfam" id="TIGR00278">
    <property type="entry name" value="membrane protein insertion efficiency factor YidD"/>
    <property type="match status" value="1"/>
</dbReference>
<protein>
    <submittedName>
        <fullName evidence="1">Membrane protein insertion efficiency factor</fullName>
    </submittedName>
</protein>